<dbReference type="InParanoid" id="A0A1X7TI85"/>
<organism evidence="2">
    <name type="scientific">Amphimedon queenslandica</name>
    <name type="common">Sponge</name>
    <dbReference type="NCBI Taxonomy" id="400682"/>
    <lineage>
        <taxon>Eukaryota</taxon>
        <taxon>Metazoa</taxon>
        <taxon>Porifera</taxon>
        <taxon>Demospongiae</taxon>
        <taxon>Heteroscleromorpha</taxon>
        <taxon>Haplosclerida</taxon>
        <taxon>Niphatidae</taxon>
        <taxon>Amphimedon</taxon>
    </lineage>
</organism>
<protein>
    <submittedName>
        <fullName evidence="2">Uncharacterized protein</fullName>
    </submittedName>
</protein>
<sequence>MASGSGDSFTLEIDIDGETEIHSLLSAPNPSSKLVLAHKGSLAGSLDLEKLVEYIGHVGKFIKIAYNGINAAGPRFTDLQIKVQSLGYDITKLCNNSSVTIDSFRGTAETVSYRLQTVYQFLLDGYDSAALKSLTSLGKMAEKMAKLASELEGKFEEQGDRVKYTLEETMKRRGEEKIYKDEIMKRKERMEREKKLQEELAERHYKLAEEARQEKLKYEEKEIKEIDGHQVSGVLRVFAAVLTVALPFASESIDGALNKEKRASDERAKRYGDKAREKAEIEEQKRQSHLEALQKMSEFASMIEELKTDGDMADVAIQSLHEAAGALRHLSVVMMEAAKFWKHIQKHCESLSEGFLAELIEDAKGMSVEEKKAHWRSKGFIREAVLYHARWIALHDVCKTYQKQIDLTRADLYEYITDNPDYKESKERLPILAREFIAIINEAKKRIEQERSQAN</sequence>
<dbReference type="PANTHER" id="PTHR37508">
    <property type="entry name" value="TRANSMEMBRANE PROTEIN"/>
    <property type="match status" value="1"/>
</dbReference>
<feature type="coiled-coil region" evidence="1">
    <location>
        <begin position="180"/>
        <end position="221"/>
    </location>
</feature>
<evidence type="ECO:0000313" key="2">
    <source>
        <dbReference type="EnsemblMetazoa" id="Aqu2.1.14438_001"/>
    </source>
</evidence>
<dbReference type="PANTHER" id="PTHR37508:SF1">
    <property type="entry name" value="TRANSMEMBRANE PROTEIN"/>
    <property type="match status" value="1"/>
</dbReference>
<proteinExistence type="predicted"/>
<dbReference type="AlphaFoldDB" id="A0A1X7TI85"/>
<keyword evidence="1" id="KW-0175">Coiled coil</keyword>
<dbReference type="STRING" id="400682.A0A1X7TI85"/>
<dbReference type="EnsemblMetazoa" id="Aqu2.1.14438_001">
    <property type="protein sequence ID" value="Aqu2.1.14438_001"/>
    <property type="gene ID" value="Aqu2.1.14438"/>
</dbReference>
<accession>A0A1X7TI85</accession>
<reference evidence="2" key="1">
    <citation type="submission" date="2017-05" db="UniProtKB">
        <authorList>
            <consortium name="EnsemblMetazoa"/>
        </authorList>
    </citation>
    <scope>IDENTIFICATION</scope>
</reference>
<name>A0A1X7TI85_AMPQE</name>
<dbReference type="eggNOG" id="ENOG502RDDV">
    <property type="taxonomic scope" value="Eukaryota"/>
</dbReference>
<evidence type="ECO:0000256" key="1">
    <source>
        <dbReference type="SAM" id="Coils"/>
    </source>
</evidence>